<accession>A0A0L6CHQ0</accession>
<comment type="caution">
    <text evidence="2">The sequence shown here is derived from an EMBL/GenBank/DDBJ whole genome shotgun (WGS) entry which is preliminary data.</text>
</comment>
<dbReference type="Pfam" id="PF00583">
    <property type="entry name" value="Acetyltransf_1"/>
    <property type="match status" value="1"/>
</dbReference>
<dbReference type="GO" id="GO:0016747">
    <property type="term" value="F:acyltransferase activity, transferring groups other than amino-acyl groups"/>
    <property type="evidence" value="ECO:0007669"/>
    <property type="project" value="InterPro"/>
</dbReference>
<reference evidence="3" key="1">
    <citation type="submission" date="2015-03" db="EMBL/GenBank/DDBJ databases">
        <title>Luteipulveratus halotolerans sp. nov., a novel actinobacterium (Dermacoccaceae) from Sarawak, Malaysia.</title>
        <authorList>
            <person name="Juboi H."/>
            <person name="Basik A."/>
            <person name="Shamsul S.S."/>
            <person name="Arnold P."/>
            <person name="Schmitt E.K."/>
            <person name="Sanglier J.-J."/>
            <person name="Yeo T."/>
        </authorList>
    </citation>
    <scope>NUCLEOTIDE SEQUENCE [LARGE SCALE GENOMIC DNA]</scope>
    <source>
        <strain evidence="3">C296001</strain>
    </source>
</reference>
<proteinExistence type="predicted"/>
<evidence type="ECO:0000259" key="1">
    <source>
        <dbReference type="PROSITE" id="PS51186"/>
    </source>
</evidence>
<feature type="domain" description="N-acetyltransferase" evidence="1">
    <location>
        <begin position="122"/>
        <end position="248"/>
    </location>
</feature>
<dbReference type="RefSeq" id="WP_050669677.1">
    <property type="nucleotide sequence ID" value="NZ_LAIR01000002.1"/>
</dbReference>
<gene>
    <name evidence="2" type="ORF">VV01_09510</name>
</gene>
<evidence type="ECO:0000313" key="2">
    <source>
        <dbReference type="EMBL" id="KNX37331.1"/>
    </source>
</evidence>
<organism evidence="2 3">
    <name type="scientific">Luteipulveratus halotolerans</name>
    <dbReference type="NCBI Taxonomy" id="1631356"/>
    <lineage>
        <taxon>Bacteria</taxon>
        <taxon>Bacillati</taxon>
        <taxon>Actinomycetota</taxon>
        <taxon>Actinomycetes</taxon>
        <taxon>Micrococcales</taxon>
        <taxon>Dermacoccaceae</taxon>
        <taxon>Luteipulveratus</taxon>
    </lineage>
</organism>
<dbReference type="SUPFAM" id="SSF55729">
    <property type="entry name" value="Acyl-CoA N-acyltransferases (Nat)"/>
    <property type="match status" value="1"/>
</dbReference>
<dbReference type="Gene3D" id="3.40.630.30">
    <property type="match status" value="1"/>
</dbReference>
<dbReference type="STRING" id="1631356.VV01_09510"/>
<dbReference type="AlphaFoldDB" id="A0A0L6CHQ0"/>
<keyword evidence="3" id="KW-1185">Reference proteome</keyword>
<dbReference type="OrthoDB" id="5143160at2"/>
<sequence>MQPVSISDKDELLALTDDDAFVRYDVRLLPEYTPLRVGSAVAFVRLPMMQRPPNLTVIGPDADVEALLRWYAETGLPEAVRGISVEQAHEELLRRHLEVSAGGDWDWMWTTAEPATVPEERVLIELDDARDARDIVRLNEIGSPTAESLPGTGITEHWVGAREAGVLIAAAAVHRTSGGAQHLTGIVVHPDHRGRRLGLAMTAALTRRAVQMDGVSTLGMYSHNDRARALYEHLGYRTAHAWASRRLA</sequence>
<dbReference type="Proteomes" id="UP000037397">
    <property type="component" value="Unassembled WGS sequence"/>
</dbReference>
<evidence type="ECO:0000313" key="3">
    <source>
        <dbReference type="Proteomes" id="UP000037397"/>
    </source>
</evidence>
<dbReference type="CDD" id="cd04301">
    <property type="entry name" value="NAT_SF"/>
    <property type="match status" value="1"/>
</dbReference>
<dbReference type="InterPro" id="IPR016181">
    <property type="entry name" value="Acyl_CoA_acyltransferase"/>
</dbReference>
<name>A0A0L6CHQ0_9MICO</name>
<dbReference type="InterPro" id="IPR000182">
    <property type="entry name" value="GNAT_dom"/>
</dbReference>
<dbReference type="PROSITE" id="PS51186">
    <property type="entry name" value="GNAT"/>
    <property type="match status" value="1"/>
</dbReference>
<protein>
    <recommendedName>
        <fullName evidence="1">N-acetyltransferase domain-containing protein</fullName>
    </recommendedName>
</protein>
<dbReference type="EMBL" id="LAIR01000002">
    <property type="protein sequence ID" value="KNX37331.1"/>
    <property type="molecule type" value="Genomic_DNA"/>
</dbReference>